<accession>A0ABW1TNJ5</accession>
<dbReference type="InterPro" id="IPR029058">
    <property type="entry name" value="AB_hydrolase_fold"/>
</dbReference>
<evidence type="ECO:0000259" key="2">
    <source>
        <dbReference type="Pfam" id="PF00326"/>
    </source>
</evidence>
<sequence length="653" mass="72653">MMATLVEAEDLYKLRPIAQPVSDGQRVYYIESRLDQATNQSCSAVYSVSLHDGRDRRRWSPEGVTVNELVLSASCRYLAFAGVVADHSQLFLVDVSGGAPEQITRGDADVTDLVWSADTDVLYYQTTAGPVATELPAVKVIQRLQYQENGVGLLPQGRRYQCIRYQCADGDQSLVLSRTTPFTVSAANEAGLLYNQTRLPDDEHDFSEGVYWHSFNDDADHLLNEAIRAGAFSQARLNDDGRHIVMWGQDNHIPNVSQFHAWLGDVAGTTVRDLTAPRDVEVGNMLAIDSQQRLSGQYVAWLDATTVLTLENEQGRLSLVSQDIDGNRAPRTLLGGDRAITDFSVVDDQTVVFTETTMTSVSRLKALDLVSGTERDLVNPNVTYEAKHVLVAGERFVFKGAADWPIEGWYFAPVNQHGHHPAVLYVHGGPQVDFGYGFYHELQYLAGRGYGVIAINPRGGNSYGQDFETAVIGHYGEGDFDDLMLGVDAALKLDPTIDDRQLCVTGSSYGGFMTNWIETHSTRFAAAVTQRSIANWISFYGTSDIGYYFTPWELQAGMQDIQTLWRFSPLAYVDQASTPILILHGEEDLRCPTTQGKEFFVGLKEAGVETQLVLFPQANHDLSRSGLPNLRIDRLKRINQWFQDHLPKEDMTK</sequence>
<dbReference type="PANTHER" id="PTHR42776:SF27">
    <property type="entry name" value="DIPEPTIDYL PEPTIDASE FAMILY MEMBER 6"/>
    <property type="match status" value="1"/>
</dbReference>
<gene>
    <name evidence="3" type="ORF">ACFQET_07825</name>
</gene>
<comment type="caution">
    <text evidence="3">The sequence shown here is derived from an EMBL/GenBank/DDBJ whole genome shotgun (WGS) entry which is preliminary data.</text>
</comment>
<evidence type="ECO:0000313" key="4">
    <source>
        <dbReference type="Proteomes" id="UP001596191"/>
    </source>
</evidence>
<organism evidence="3 4">
    <name type="scientific">Levilactobacillus tangyuanensis</name>
    <dbReference type="NCBI Taxonomy" id="2486021"/>
    <lineage>
        <taxon>Bacteria</taxon>
        <taxon>Bacillati</taxon>
        <taxon>Bacillota</taxon>
        <taxon>Bacilli</taxon>
        <taxon>Lactobacillales</taxon>
        <taxon>Lactobacillaceae</taxon>
        <taxon>Levilactobacillus</taxon>
    </lineage>
</organism>
<keyword evidence="4" id="KW-1185">Reference proteome</keyword>
<name>A0ABW1TNJ5_9LACO</name>
<dbReference type="Pfam" id="PF00326">
    <property type="entry name" value="Peptidase_S9"/>
    <property type="match status" value="1"/>
</dbReference>
<dbReference type="PANTHER" id="PTHR42776">
    <property type="entry name" value="SERINE PEPTIDASE S9 FAMILY MEMBER"/>
    <property type="match status" value="1"/>
</dbReference>
<dbReference type="Proteomes" id="UP001596191">
    <property type="component" value="Unassembled WGS sequence"/>
</dbReference>
<evidence type="ECO:0000256" key="1">
    <source>
        <dbReference type="ARBA" id="ARBA00022801"/>
    </source>
</evidence>
<dbReference type="RefSeq" id="WP_125641825.1">
    <property type="nucleotide sequence ID" value="NZ_JBHSSJ010000009.1"/>
</dbReference>
<dbReference type="Gene3D" id="3.40.50.1820">
    <property type="entry name" value="alpha/beta hydrolase"/>
    <property type="match status" value="1"/>
</dbReference>
<protein>
    <submittedName>
        <fullName evidence="3">S9 family peptidase</fullName>
    </submittedName>
</protein>
<dbReference type="EMBL" id="JBHSSJ010000009">
    <property type="protein sequence ID" value="MFC6275421.1"/>
    <property type="molecule type" value="Genomic_DNA"/>
</dbReference>
<keyword evidence="1" id="KW-0378">Hydrolase</keyword>
<dbReference type="InterPro" id="IPR011042">
    <property type="entry name" value="6-blade_b-propeller_TolB-like"/>
</dbReference>
<feature type="domain" description="Peptidase S9 prolyl oligopeptidase catalytic" evidence="2">
    <location>
        <begin position="438"/>
        <end position="646"/>
    </location>
</feature>
<dbReference type="SUPFAM" id="SSF82171">
    <property type="entry name" value="DPP6 N-terminal domain-like"/>
    <property type="match status" value="1"/>
</dbReference>
<reference evidence="4" key="1">
    <citation type="journal article" date="2019" name="Int. J. Syst. Evol. Microbiol.">
        <title>The Global Catalogue of Microorganisms (GCM) 10K type strain sequencing project: providing services to taxonomists for standard genome sequencing and annotation.</title>
        <authorList>
            <consortium name="The Broad Institute Genomics Platform"/>
            <consortium name="The Broad Institute Genome Sequencing Center for Infectious Disease"/>
            <person name="Wu L."/>
            <person name="Ma J."/>
        </authorList>
    </citation>
    <scope>NUCLEOTIDE SEQUENCE [LARGE SCALE GENOMIC DNA]</scope>
    <source>
        <strain evidence="4">CCM 8907</strain>
    </source>
</reference>
<dbReference type="InterPro" id="IPR001375">
    <property type="entry name" value="Peptidase_S9_cat"/>
</dbReference>
<dbReference type="Gene3D" id="2.120.10.30">
    <property type="entry name" value="TolB, C-terminal domain"/>
    <property type="match status" value="1"/>
</dbReference>
<dbReference type="SUPFAM" id="SSF53474">
    <property type="entry name" value="alpha/beta-Hydrolases"/>
    <property type="match status" value="1"/>
</dbReference>
<proteinExistence type="predicted"/>
<evidence type="ECO:0000313" key="3">
    <source>
        <dbReference type="EMBL" id="MFC6275421.1"/>
    </source>
</evidence>